<dbReference type="PANTHER" id="PTHR23501">
    <property type="entry name" value="MAJOR FACILITATOR SUPERFAMILY"/>
    <property type="match status" value="1"/>
</dbReference>
<dbReference type="GO" id="GO:0022857">
    <property type="term" value="F:transmembrane transporter activity"/>
    <property type="evidence" value="ECO:0007669"/>
    <property type="project" value="InterPro"/>
</dbReference>
<dbReference type="EMBL" id="JPOX01000013">
    <property type="protein sequence ID" value="KFX48068.1"/>
    <property type="molecule type" value="Genomic_DNA"/>
</dbReference>
<feature type="transmembrane region" description="Helical" evidence="5">
    <location>
        <begin position="21"/>
        <end position="46"/>
    </location>
</feature>
<name>A0A093XS54_TALMA</name>
<organism evidence="7">
    <name type="scientific">Talaromyces marneffei PM1</name>
    <dbReference type="NCBI Taxonomy" id="1077442"/>
    <lineage>
        <taxon>Eukaryota</taxon>
        <taxon>Fungi</taxon>
        <taxon>Dikarya</taxon>
        <taxon>Ascomycota</taxon>
        <taxon>Pezizomycotina</taxon>
        <taxon>Eurotiomycetes</taxon>
        <taxon>Eurotiomycetidae</taxon>
        <taxon>Eurotiales</taxon>
        <taxon>Trichocomaceae</taxon>
        <taxon>Talaromyces</taxon>
        <taxon>Talaromyces sect. Talaromyces</taxon>
    </lineage>
</organism>
<evidence type="ECO:0000256" key="1">
    <source>
        <dbReference type="ARBA" id="ARBA00004141"/>
    </source>
</evidence>
<proteinExistence type="predicted"/>
<feature type="transmembrane region" description="Helical" evidence="5">
    <location>
        <begin position="246"/>
        <end position="263"/>
    </location>
</feature>
<evidence type="ECO:0000256" key="4">
    <source>
        <dbReference type="ARBA" id="ARBA00023136"/>
    </source>
</evidence>
<dbReference type="eggNOG" id="KOG3867">
    <property type="taxonomic scope" value="Eukaryota"/>
</dbReference>
<dbReference type="HOGENOM" id="CLU_291055_0_0_1"/>
<protein>
    <submittedName>
        <fullName evidence="7">Putative MFS-type transporter C16A3.17c</fullName>
    </submittedName>
</protein>
<dbReference type="AlphaFoldDB" id="A0A093XS54"/>
<dbReference type="Gene3D" id="1.20.1720.10">
    <property type="entry name" value="Multidrug resistance protein D"/>
    <property type="match status" value="1"/>
</dbReference>
<dbReference type="SUPFAM" id="SSF53649">
    <property type="entry name" value="Alkaline phosphatase-like"/>
    <property type="match status" value="1"/>
</dbReference>
<feature type="transmembrane region" description="Helical" evidence="5">
    <location>
        <begin position="323"/>
        <end position="342"/>
    </location>
</feature>
<dbReference type="Gene3D" id="1.20.1250.20">
    <property type="entry name" value="MFS general substrate transporter like domains"/>
    <property type="match status" value="1"/>
</dbReference>
<dbReference type="InterPro" id="IPR017850">
    <property type="entry name" value="Alkaline_phosphatase_core_sf"/>
</dbReference>
<dbReference type="CDD" id="cd16150">
    <property type="entry name" value="sulfatase_like"/>
    <property type="match status" value="1"/>
</dbReference>
<feature type="transmembrane region" description="Helical" evidence="5">
    <location>
        <begin position="177"/>
        <end position="200"/>
    </location>
</feature>
<dbReference type="Pfam" id="PF07690">
    <property type="entry name" value="MFS_1"/>
    <property type="match status" value="1"/>
</dbReference>
<dbReference type="Gene3D" id="3.40.720.10">
    <property type="entry name" value="Alkaline Phosphatase, subunit A"/>
    <property type="match status" value="1"/>
</dbReference>
<feature type="transmembrane region" description="Helical" evidence="5">
    <location>
        <begin position="146"/>
        <end position="165"/>
    </location>
</feature>
<feature type="transmembrane region" description="Helical" evidence="5">
    <location>
        <begin position="284"/>
        <end position="303"/>
    </location>
</feature>
<evidence type="ECO:0000256" key="2">
    <source>
        <dbReference type="ARBA" id="ARBA00022692"/>
    </source>
</evidence>
<dbReference type="InterPro" id="IPR011701">
    <property type="entry name" value="MFS"/>
</dbReference>
<comment type="caution">
    <text evidence="7">The sequence shown here is derived from an EMBL/GenBank/DDBJ whole genome shotgun (WGS) entry which is preliminary data.</text>
</comment>
<dbReference type="CDD" id="cd17502">
    <property type="entry name" value="MFS_Azr1_MDR_like"/>
    <property type="match status" value="1"/>
</dbReference>
<dbReference type="SUPFAM" id="SSF103473">
    <property type="entry name" value="MFS general substrate transporter"/>
    <property type="match status" value="1"/>
</dbReference>
<feature type="transmembrane region" description="Helical" evidence="5">
    <location>
        <begin position="58"/>
        <end position="77"/>
    </location>
</feature>
<evidence type="ECO:0000313" key="7">
    <source>
        <dbReference type="EMBL" id="KFX48068.1"/>
    </source>
</evidence>
<feature type="domain" description="Major facilitator superfamily (MFS) profile" evidence="6">
    <location>
        <begin position="24"/>
        <end position="509"/>
    </location>
</feature>
<dbReference type="Pfam" id="PF00884">
    <property type="entry name" value="Sulfatase"/>
    <property type="match status" value="1"/>
</dbReference>
<dbReference type="PROSITE" id="PS50850">
    <property type="entry name" value="MFS"/>
    <property type="match status" value="1"/>
</dbReference>
<feature type="transmembrane region" description="Helical" evidence="5">
    <location>
        <begin position="118"/>
        <end position="139"/>
    </location>
</feature>
<dbReference type="InterPro" id="IPR000917">
    <property type="entry name" value="Sulfatase_N"/>
</dbReference>
<evidence type="ECO:0000256" key="5">
    <source>
        <dbReference type="SAM" id="Phobius"/>
    </source>
</evidence>
<keyword evidence="4 5" id="KW-0472">Membrane</keyword>
<keyword evidence="2 5" id="KW-0812">Transmembrane</keyword>
<keyword evidence="3 5" id="KW-1133">Transmembrane helix</keyword>
<accession>A0A093XS54</accession>
<evidence type="ECO:0000259" key="6">
    <source>
        <dbReference type="PROSITE" id="PS50850"/>
    </source>
</evidence>
<feature type="transmembrane region" description="Helical" evidence="5">
    <location>
        <begin position="420"/>
        <end position="438"/>
    </location>
</feature>
<dbReference type="PANTHER" id="PTHR23501:SF158">
    <property type="entry name" value="TRANSPORTER, PUTATIVE (AFU_ORTHOLOGUE AFUA_5G14490)-RELATED"/>
    <property type="match status" value="1"/>
</dbReference>
<reference evidence="7" key="1">
    <citation type="journal article" date="2014" name="PLoS Genet.">
        <title>Signature Gene Expression Reveals Novel Clues to the Molecular Mechanisms of Dimorphic Transition in Penicillium marneffei.</title>
        <authorList>
            <person name="Yang E."/>
            <person name="Wang G."/>
            <person name="Cai J."/>
            <person name="Woo P.C."/>
            <person name="Lau S.K."/>
            <person name="Yuen K.-Y."/>
            <person name="Chow W.-N."/>
            <person name="Lin X."/>
        </authorList>
    </citation>
    <scope>NUCLEOTIDE SEQUENCE [LARGE SCALE GENOMIC DNA]</scope>
    <source>
        <strain evidence="7">PM1</strain>
    </source>
</reference>
<comment type="subcellular location">
    <subcellularLocation>
        <location evidence="1">Membrane</location>
        <topology evidence="1">Multi-pass membrane protein</topology>
    </subcellularLocation>
</comment>
<feature type="transmembrane region" description="Helical" evidence="5">
    <location>
        <begin position="349"/>
        <end position="366"/>
    </location>
</feature>
<dbReference type="GO" id="GO:0005886">
    <property type="term" value="C:plasma membrane"/>
    <property type="evidence" value="ECO:0007669"/>
    <property type="project" value="TreeGrafter"/>
</dbReference>
<evidence type="ECO:0000256" key="3">
    <source>
        <dbReference type="ARBA" id="ARBA00022989"/>
    </source>
</evidence>
<feature type="transmembrane region" description="Helical" evidence="5">
    <location>
        <begin position="378"/>
        <end position="399"/>
    </location>
</feature>
<dbReference type="PRINTS" id="PR01036">
    <property type="entry name" value="TCRTETB"/>
</dbReference>
<feature type="transmembrane region" description="Helical" evidence="5">
    <location>
        <begin position="212"/>
        <end position="234"/>
    </location>
</feature>
<dbReference type="InterPro" id="IPR020846">
    <property type="entry name" value="MFS_dom"/>
</dbReference>
<gene>
    <name evidence="7" type="ORF">GQ26_0131410</name>
</gene>
<dbReference type="InterPro" id="IPR036259">
    <property type="entry name" value="MFS_trans_sf"/>
</dbReference>
<feature type="transmembrane region" description="Helical" evidence="5">
    <location>
        <begin position="89"/>
        <end position="112"/>
    </location>
</feature>
<sequence>MASEIFTLEEHRQNPRSRLRVLTLLSVLYAALFISAVNTTIVTTALPTIAKHFQSTSGYTWVGAAYVLADTASGPVWTNFSDIWGRKVVFLMAVALFMVSSFVCGFSTSMGMLISGRALQGAAAGAIMLLVNIVISDMFDMRRRTLYLGICDVIWAMSGAIGPVVGGAFAEYAGWRWIWYTNIPIAAVTFLVVCLFMDVHNPRTPIWRGLKAVDWLGSASLLAVTLMVLLGLNIGGEYTDWTSSKVLVLIIVGLALSGVFFSVEAKVAKYPVMPVQVFKNRSNAAAIAIGALHAFAMMGPEYYLPLYFQSSKLAQPLQSGLLGLPFVFLEGMGGIISGLVIHYTGRYNALLWAGAVLMTLGFGLLIDLKSSTGLAKIMIYQIIGALGSGLLIQPPLVAIQANVSQQETATATSTLTFMRGLAQAVSIVIGGVVFQSSMNLKQSDLVNAGLAPDMVATFSGQDAQGLSRVIPERDPVHFGETPGLSWILMTGYYPRSAAIIPVPPIEKTENSQLSEKLELHPFSIIFSKMASYSQPPKPLPLKISSPNGGDRPNYVIFMPDQLRYNSLGCTTDGNAGINTPNIDAFRRRGTLYTNCFTQASVCSQSRCSMFTGCYPHVSGHRSLQNLIKPWEPNIFRSMKENGYHIACLAPRGDTFAPTVTELSATEYGFLETPEFTPKFARGSGGEDIDKENIWNRLFYKGLRNANQALDYDEAVVRSALKWLECPPDDKPWVLFMPLLFPHCPFQVEEPYFSMYDRDKMASVVSKPEKKTGYEPRYMKAIRERYGTGRATEEIWREVKATYFGMITRLDDQFGRILNKVDELGLWKDTVTMFFTDHGEYLGDHGLIEKWPSGLSETLVREPLIIAGAGIPENKTINSMTEMVDLVPTMLEMSGIGEHFPHNGKSWVPILVGDATKHKEYAFSEGGFLTSEEPLLEQGPYPYDIKASLQHEDTIIVGKAISLRDEKYTYIYRLYEPAELYDRVSDSHEMHNLAADPAYCELIAKYERLVLRWLVDGSDFLPWQKDNRFPEVNLKSPKEQMEERLRKRGRA</sequence>